<dbReference type="EMBL" id="CM037162">
    <property type="protein sequence ID" value="KAH7864855.1"/>
    <property type="molecule type" value="Genomic_DNA"/>
</dbReference>
<protein>
    <submittedName>
        <fullName evidence="1">Uncharacterized protein</fullName>
    </submittedName>
</protein>
<organism evidence="1 2">
    <name type="scientific">Vaccinium darrowii</name>
    <dbReference type="NCBI Taxonomy" id="229202"/>
    <lineage>
        <taxon>Eukaryota</taxon>
        <taxon>Viridiplantae</taxon>
        <taxon>Streptophyta</taxon>
        <taxon>Embryophyta</taxon>
        <taxon>Tracheophyta</taxon>
        <taxon>Spermatophyta</taxon>
        <taxon>Magnoliopsida</taxon>
        <taxon>eudicotyledons</taxon>
        <taxon>Gunneridae</taxon>
        <taxon>Pentapetalae</taxon>
        <taxon>asterids</taxon>
        <taxon>Ericales</taxon>
        <taxon>Ericaceae</taxon>
        <taxon>Vaccinioideae</taxon>
        <taxon>Vaccinieae</taxon>
        <taxon>Vaccinium</taxon>
    </lineage>
</organism>
<sequence>MDDKRYFDLTASLKQALDLHIDIEEDSEEEEDDLKPEYVCPFCFDDFDLVGFCCHMDNGHPIEVKSGICPVCAKKVGINMAVHIITQHGSILNALYKKRLRNGGSLAALSLLRKRSEEEYDDRYVEKTSSVVSSSGIAADPMLSSLIYNAPPADVPEIQQSSSTTEANVGEESSDKISLGRIIPPSPLSNKDQEEKARRSVNRKVVEACSNADMRLDVGLNENAVYKPV</sequence>
<proteinExistence type="predicted"/>
<keyword evidence="2" id="KW-1185">Reference proteome</keyword>
<gene>
    <name evidence="1" type="ORF">Vadar_034662</name>
</gene>
<evidence type="ECO:0000313" key="1">
    <source>
        <dbReference type="EMBL" id="KAH7864855.1"/>
    </source>
</evidence>
<comment type="caution">
    <text evidence="1">The sequence shown here is derived from an EMBL/GenBank/DDBJ whole genome shotgun (WGS) entry which is preliminary data.</text>
</comment>
<accession>A0ACB7ZGT7</accession>
<reference evidence="1 2" key="1">
    <citation type="journal article" date="2021" name="Hortic Res">
        <title>High-quality reference genome and annotation aids understanding of berry development for evergreen blueberry (Vaccinium darrowii).</title>
        <authorList>
            <person name="Yu J."/>
            <person name="Hulse-Kemp A.M."/>
            <person name="Babiker E."/>
            <person name="Staton M."/>
        </authorList>
    </citation>
    <scope>NUCLEOTIDE SEQUENCE [LARGE SCALE GENOMIC DNA]</scope>
    <source>
        <strain evidence="2">cv. NJ 8807/NJ 8810</strain>
        <tissue evidence="1">Young leaf</tissue>
    </source>
</reference>
<name>A0ACB7ZGT7_9ERIC</name>
<evidence type="ECO:0000313" key="2">
    <source>
        <dbReference type="Proteomes" id="UP000828048"/>
    </source>
</evidence>
<dbReference type="Proteomes" id="UP000828048">
    <property type="component" value="Chromosome 12"/>
</dbReference>